<accession>A0A2A6RN03</accession>
<evidence type="ECO:0000256" key="1">
    <source>
        <dbReference type="SAM" id="Coils"/>
    </source>
</evidence>
<dbReference type="RefSeq" id="WP_097642932.1">
    <property type="nucleotide sequence ID" value="NZ_NQWI01000013.1"/>
</dbReference>
<protein>
    <recommendedName>
        <fullName evidence="6">Chromosome partitioning protein ParA</fullName>
    </recommendedName>
</protein>
<dbReference type="Proteomes" id="UP000220527">
    <property type="component" value="Unassembled WGS sequence"/>
</dbReference>
<feature type="chain" id="PRO_5012292162" description="Chromosome partitioning protein ParA" evidence="3">
    <location>
        <begin position="26"/>
        <end position="917"/>
    </location>
</feature>
<feature type="signal peptide" evidence="3">
    <location>
        <begin position="1"/>
        <end position="25"/>
    </location>
</feature>
<feature type="region of interest" description="Disordered" evidence="2">
    <location>
        <begin position="838"/>
        <end position="917"/>
    </location>
</feature>
<feature type="compositionally biased region" description="Gly residues" evidence="2">
    <location>
        <begin position="890"/>
        <end position="917"/>
    </location>
</feature>
<reference evidence="5" key="1">
    <citation type="submission" date="2017-08" db="EMBL/GenBank/DDBJ databases">
        <authorList>
            <person name="Grouzdev D.S."/>
            <person name="Gaisin V.A."/>
            <person name="Rysina M.S."/>
            <person name="Gorlenko V.M."/>
        </authorList>
    </citation>
    <scope>NUCLEOTIDE SEQUENCE [LARGE SCALE GENOMIC DNA]</scope>
    <source>
        <strain evidence="5">Kir15-3F</strain>
    </source>
</reference>
<comment type="caution">
    <text evidence="4">The sequence shown here is derived from an EMBL/GenBank/DDBJ whole genome shotgun (WGS) entry which is preliminary data.</text>
</comment>
<feature type="compositionally biased region" description="Low complexity" evidence="2">
    <location>
        <begin position="849"/>
        <end position="860"/>
    </location>
</feature>
<keyword evidence="5" id="KW-1185">Reference proteome</keyword>
<evidence type="ECO:0000256" key="3">
    <source>
        <dbReference type="SAM" id="SignalP"/>
    </source>
</evidence>
<evidence type="ECO:0000313" key="4">
    <source>
        <dbReference type="EMBL" id="PDW04249.1"/>
    </source>
</evidence>
<gene>
    <name evidence="4" type="ORF">CJ255_04680</name>
</gene>
<dbReference type="AlphaFoldDB" id="A0A2A6RN03"/>
<evidence type="ECO:0000313" key="5">
    <source>
        <dbReference type="Proteomes" id="UP000220527"/>
    </source>
</evidence>
<dbReference type="EMBL" id="NQWI01000013">
    <property type="protein sequence ID" value="PDW04249.1"/>
    <property type="molecule type" value="Genomic_DNA"/>
</dbReference>
<proteinExistence type="predicted"/>
<evidence type="ECO:0008006" key="6">
    <source>
        <dbReference type="Google" id="ProtNLM"/>
    </source>
</evidence>
<evidence type="ECO:0000256" key="2">
    <source>
        <dbReference type="SAM" id="MobiDB-lite"/>
    </source>
</evidence>
<feature type="coiled-coil region" evidence="1">
    <location>
        <begin position="279"/>
        <end position="369"/>
    </location>
</feature>
<name>A0A2A6RN03_9CHLR</name>
<feature type="coiled-coil region" evidence="1">
    <location>
        <begin position="705"/>
        <end position="732"/>
    </location>
</feature>
<sequence length="917" mass="98754">MRYLIRWAAVAGLLLLLALPSLVQAQGSLFIDDPDGRLDEAAVRAAAQPLLARGAMLAIYIVDNDGVYDFDDRLVAAGLQSPDGAFRSNGLAIYYELGDRWSEFAFGTQWNPALAVNDNHEAIRQTVLDPKLDVGDFTAAVVNTLGAFEAAAANPPRPGGVTVNDFFWPALVGGGVAATGGGVYAYRRRRQTLEVRARLEEQLKDAREQASALITNLGMRFRAQEEKAKFDRVSYAAGDVDRLRVMQTQVSQAFIQVQDRFKTTAEELNRREQPTNEQLEQATAGYQGVQTQAEQVQEQMRAIEELRAKLDIEAQAAREAIERAKKDLTDAANQLEALGNAMANPAAALQSANEQMAHAEAAMERYEAIPATQAAQAASELAQAIGHVAERLGTIMQQFAAERSAGSAVVEQGYRLDASHAAIDAGAVALTAAATALKSRQGPAEATPHLEKAEELLQQAIASGSGAPALRAANAERLAEVEALGEATSARIDEGLAAFDQVDEFAESSWSDISGNDTEAQAAADRAQEHWELAAAANSMEQQQFLAARNHLESATAELEFVEQLVDAIITRLNDIEVARDGAPALLAEAERSLNDAIEFVRSNDDDVGQEPEQQIREATQYLNQAKTEAQQDKPDWLRLSVAASAADRLADAALAGARDEAVSMDRMRQQIAKLRPLATAEVAKIARYVTLHGQDIQAETTAAVKNLVQQHEQAQALERQAEERIEDQRRDALEQALALYARIQGEGEGVYQRAFADVQRLEQLRTELNKHLTDARRALDEGESMVRQARSHALASDVQVLQQSRASFDAIRMPITGQANLEQTVALAQRIAREAREASANVRRRIPRSSPSMSSPGPISSGGWGSSSSWSSSRGSSSSRSSGSSSWGSRGGGGGRVGRSGGGGRVGRGGGGGRRR</sequence>
<keyword evidence="1" id="KW-0175">Coiled coil</keyword>
<keyword evidence="3" id="KW-0732">Signal</keyword>
<feature type="coiled-coil region" evidence="1">
    <location>
        <begin position="189"/>
        <end position="216"/>
    </location>
</feature>
<organism evidence="4 5">
    <name type="scientific">Candidatus Viridilinea mediisalina</name>
    <dbReference type="NCBI Taxonomy" id="2024553"/>
    <lineage>
        <taxon>Bacteria</taxon>
        <taxon>Bacillati</taxon>
        <taxon>Chloroflexota</taxon>
        <taxon>Chloroflexia</taxon>
        <taxon>Chloroflexales</taxon>
        <taxon>Chloroflexineae</taxon>
        <taxon>Oscillochloridaceae</taxon>
        <taxon>Candidatus Viridilinea</taxon>
    </lineage>
</organism>
<feature type="compositionally biased region" description="Low complexity" evidence="2">
    <location>
        <begin position="867"/>
        <end position="889"/>
    </location>
</feature>